<reference evidence="1" key="1">
    <citation type="submission" date="2018-02" db="EMBL/GenBank/DDBJ databases">
        <title>Rhizophora mucronata_Transcriptome.</title>
        <authorList>
            <person name="Meera S.P."/>
            <person name="Sreeshan A."/>
            <person name="Augustine A."/>
        </authorList>
    </citation>
    <scope>NUCLEOTIDE SEQUENCE</scope>
    <source>
        <tissue evidence="1">Leaf</tissue>
    </source>
</reference>
<proteinExistence type="predicted"/>
<sequence length="39" mass="4347">MPKDAVISEGGCDELQEPISNRSIQFRMCIIGPRLEGKK</sequence>
<organism evidence="1">
    <name type="scientific">Rhizophora mucronata</name>
    <name type="common">Asiatic mangrove</name>
    <dbReference type="NCBI Taxonomy" id="61149"/>
    <lineage>
        <taxon>Eukaryota</taxon>
        <taxon>Viridiplantae</taxon>
        <taxon>Streptophyta</taxon>
        <taxon>Embryophyta</taxon>
        <taxon>Tracheophyta</taxon>
        <taxon>Spermatophyta</taxon>
        <taxon>Magnoliopsida</taxon>
        <taxon>eudicotyledons</taxon>
        <taxon>Gunneridae</taxon>
        <taxon>Pentapetalae</taxon>
        <taxon>rosids</taxon>
        <taxon>fabids</taxon>
        <taxon>Malpighiales</taxon>
        <taxon>Rhizophoraceae</taxon>
        <taxon>Rhizophora</taxon>
    </lineage>
</organism>
<protein>
    <submittedName>
        <fullName evidence="1">Uncharacterized protein</fullName>
    </submittedName>
</protein>
<evidence type="ECO:0000313" key="1">
    <source>
        <dbReference type="EMBL" id="MBX60954.1"/>
    </source>
</evidence>
<dbReference type="EMBL" id="GGEC01080470">
    <property type="protein sequence ID" value="MBX60954.1"/>
    <property type="molecule type" value="Transcribed_RNA"/>
</dbReference>
<dbReference type="AlphaFoldDB" id="A0A2P2Q1T0"/>
<name>A0A2P2Q1T0_RHIMU</name>
<accession>A0A2P2Q1T0</accession>